<dbReference type="Proteomes" id="UP000499080">
    <property type="component" value="Unassembled WGS sequence"/>
</dbReference>
<comment type="caution">
    <text evidence="1">The sequence shown here is derived from an EMBL/GenBank/DDBJ whole genome shotgun (WGS) entry which is preliminary data.</text>
</comment>
<organism evidence="1 2">
    <name type="scientific">Araneus ventricosus</name>
    <name type="common">Orbweaver spider</name>
    <name type="synonym">Epeira ventricosa</name>
    <dbReference type="NCBI Taxonomy" id="182803"/>
    <lineage>
        <taxon>Eukaryota</taxon>
        <taxon>Metazoa</taxon>
        <taxon>Ecdysozoa</taxon>
        <taxon>Arthropoda</taxon>
        <taxon>Chelicerata</taxon>
        <taxon>Arachnida</taxon>
        <taxon>Araneae</taxon>
        <taxon>Araneomorphae</taxon>
        <taxon>Entelegynae</taxon>
        <taxon>Araneoidea</taxon>
        <taxon>Araneidae</taxon>
        <taxon>Araneus</taxon>
    </lineage>
</organism>
<accession>A0A4Y2FV69</accession>
<name>A0A4Y2FV69_ARAVE</name>
<protein>
    <submittedName>
        <fullName evidence="1">Uncharacterized protein</fullName>
    </submittedName>
</protein>
<evidence type="ECO:0000313" key="1">
    <source>
        <dbReference type="EMBL" id="GBM44288.1"/>
    </source>
</evidence>
<gene>
    <name evidence="1" type="ORF">AVEN_23342_1</name>
</gene>
<sequence length="179" mass="20582">MHELWICRETEWSFLKFTEPPLNFADLPLHFVLHFLNLSLNVVLHFLNLQFNVTLQVLDLHLNFFLYSINLPLDLSLYFSLVRITSIPAQLPFSAPIRLVQPSFLPVLLTFSVPIRPKQPSSLPLHSSSLPSWQTAFKIVCPSIWSKVRSLAFTGKSKYPTSDAKCDKIDLWVYVNAVQ</sequence>
<evidence type="ECO:0000313" key="2">
    <source>
        <dbReference type="Proteomes" id="UP000499080"/>
    </source>
</evidence>
<reference evidence="1 2" key="1">
    <citation type="journal article" date="2019" name="Sci. Rep.">
        <title>Orb-weaving spider Araneus ventricosus genome elucidates the spidroin gene catalogue.</title>
        <authorList>
            <person name="Kono N."/>
            <person name="Nakamura H."/>
            <person name="Ohtoshi R."/>
            <person name="Moran D.A.P."/>
            <person name="Shinohara A."/>
            <person name="Yoshida Y."/>
            <person name="Fujiwara M."/>
            <person name="Mori M."/>
            <person name="Tomita M."/>
            <person name="Arakawa K."/>
        </authorList>
    </citation>
    <scope>NUCLEOTIDE SEQUENCE [LARGE SCALE GENOMIC DNA]</scope>
</reference>
<dbReference type="EMBL" id="BGPR01001059">
    <property type="protein sequence ID" value="GBM44288.1"/>
    <property type="molecule type" value="Genomic_DNA"/>
</dbReference>
<proteinExistence type="predicted"/>
<keyword evidence="2" id="KW-1185">Reference proteome</keyword>
<dbReference type="AlphaFoldDB" id="A0A4Y2FV69"/>